<keyword evidence="4 6" id="KW-1133">Transmembrane helix</keyword>
<evidence type="ECO:0000313" key="8">
    <source>
        <dbReference type="EMBL" id="MCY1079324.1"/>
    </source>
</evidence>
<evidence type="ECO:0000256" key="4">
    <source>
        <dbReference type="ARBA" id="ARBA00022989"/>
    </source>
</evidence>
<keyword evidence="3 6" id="KW-0812">Transmembrane</keyword>
<feature type="transmembrane region" description="Helical" evidence="6">
    <location>
        <begin position="171"/>
        <end position="191"/>
    </location>
</feature>
<dbReference type="InterPro" id="IPR036259">
    <property type="entry name" value="MFS_trans_sf"/>
</dbReference>
<keyword evidence="2" id="KW-0813">Transport</keyword>
<evidence type="ECO:0000259" key="7">
    <source>
        <dbReference type="PROSITE" id="PS50850"/>
    </source>
</evidence>
<feature type="transmembrane region" description="Helical" evidence="6">
    <location>
        <begin position="259"/>
        <end position="278"/>
    </location>
</feature>
<feature type="domain" description="Major facilitator superfamily (MFS) profile" evidence="7">
    <location>
        <begin position="14"/>
        <end position="408"/>
    </location>
</feature>
<accession>A0ABT4ADN4</accession>
<dbReference type="SUPFAM" id="SSF103473">
    <property type="entry name" value="MFS general substrate transporter"/>
    <property type="match status" value="1"/>
</dbReference>
<organism evidence="8 9">
    <name type="scientific">Archangium lansingense</name>
    <dbReference type="NCBI Taxonomy" id="2995310"/>
    <lineage>
        <taxon>Bacteria</taxon>
        <taxon>Pseudomonadati</taxon>
        <taxon>Myxococcota</taxon>
        <taxon>Myxococcia</taxon>
        <taxon>Myxococcales</taxon>
        <taxon>Cystobacterineae</taxon>
        <taxon>Archangiaceae</taxon>
        <taxon>Archangium</taxon>
    </lineage>
</organism>
<feature type="transmembrane region" description="Helical" evidence="6">
    <location>
        <begin position="85"/>
        <end position="104"/>
    </location>
</feature>
<dbReference type="RefSeq" id="WP_267538053.1">
    <property type="nucleotide sequence ID" value="NZ_JAPNKA010000001.1"/>
</dbReference>
<feature type="transmembrane region" description="Helical" evidence="6">
    <location>
        <begin position="53"/>
        <end position="73"/>
    </location>
</feature>
<dbReference type="PROSITE" id="PS50850">
    <property type="entry name" value="MFS"/>
    <property type="match status" value="1"/>
</dbReference>
<evidence type="ECO:0000256" key="6">
    <source>
        <dbReference type="SAM" id="Phobius"/>
    </source>
</evidence>
<feature type="transmembrane region" description="Helical" evidence="6">
    <location>
        <begin position="385"/>
        <end position="404"/>
    </location>
</feature>
<evidence type="ECO:0000256" key="1">
    <source>
        <dbReference type="ARBA" id="ARBA00004141"/>
    </source>
</evidence>
<evidence type="ECO:0000256" key="5">
    <source>
        <dbReference type="ARBA" id="ARBA00023136"/>
    </source>
</evidence>
<comment type="caution">
    <text evidence="8">The sequence shown here is derived from an EMBL/GenBank/DDBJ whole genome shotgun (WGS) entry which is preliminary data.</text>
</comment>
<feature type="transmembrane region" description="Helical" evidence="6">
    <location>
        <begin position="223"/>
        <end position="247"/>
    </location>
</feature>
<dbReference type="InterPro" id="IPR020846">
    <property type="entry name" value="MFS_dom"/>
</dbReference>
<evidence type="ECO:0000313" key="9">
    <source>
        <dbReference type="Proteomes" id="UP001207654"/>
    </source>
</evidence>
<evidence type="ECO:0000256" key="2">
    <source>
        <dbReference type="ARBA" id="ARBA00022448"/>
    </source>
</evidence>
<dbReference type="PANTHER" id="PTHR23504:SF15">
    <property type="entry name" value="MAJOR FACILITATOR SUPERFAMILY (MFS) PROFILE DOMAIN-CONTAINING PROTEIN"/>
    <property type="match status" value="1"/>
</dbReference>
<feature type="transmembrane region" description="Helical" evidence="6">
    <location>
        <begin position="290"/>
        <end position="308"/>
    </location>
</feature>
<keyword evidence="5 6" id="KW-0472">Membrane</keyword>
<dbReference type="PANTHER" id="PTHR23504">
    <property type="entry name" value="MAJOR FACILITATOR SUPERFAMILY DOMAIN-CONTAINING PROTEIN 10"/>
    <property type="match status" value="1"/>
</dbReference>
<reference evidence="8 9" key="1">
    <citation type="submission" date="2022-11" db="EMBL/GenBank/DDBJ databases">
        <title>Minimal conservation of predation-associated metabolite biosynthetic gene clusters underscores biosynthetic potential of Myxococcota including descriptions for ten novel species: Archangium lansinium sp. nov., Myxococcus landrumus sp. nov., Nannocystis bai.</title>
        <authorList>
            <person name="Ahearne A."/>
            <person name="Stevens C."/>
            <person name="Phillips K."/>
        </authorList>
    </citation>
    <scope>NUCLEOTIDE SEQUENCE [LARGE SCALE GENOMIC DNA]</scope>
    <source>
        <strain evidence="8 9">MIWBW</strain>
    </source>
</reference>
<dbReference type="InterPro" id="IPR001958">
    <property type="entry name" value="Tet-R_TetA/multi-R_MdtG-like"/>
</dbReference>
<dbReference type="Proteomes" id="UP001207654">
    <property type="component" value="Unassembled WGS sequence"/>
</dbReference>
<name>A0ABT4ADN4_9BACT</name>
<dbReference type="PRINTS" id="PR01035">
    <property type="entry name" value="TCRTETA"/>
</dbReference>
<feature type="transmembrane region" description="Helical" evidence="6">
    <location>
        <begin position="143"/>
        <end position="165"/>
    </location>
</feature>
<dbReference type="CDD" id="cd17388">
    <property type="entry name" value="MFS_TetA"/>
    <property type="match status" value="1"/>
</dbReference>
<comment type="subcellular location">
    <subcellularLocation>
        <location evidence="1">Membrane</location>
        <topology evidence="1">Multi-pass membrane protein</topology>
    </subcellularLocation>
</comment>
<feature type="transmembrane region" description="Helical" evidence="6">
    <location>
        <begin position="12"/>
        <end position="33"/>
    </location>
</feature>
<dbReference type="EMBL" id="JAPNKA010000001">
    <property type="protein sequence ID" value="MCY1079324.1"/>
    <property type="molecule type" value="Genomic_DNA"/>
</dbReference>
<sequence>MSEPTAPGGPRRAALVFIFITILLDILAMGMIIPVLPKIVVTMLDGDTARAAGVFGLFSTVWALMQFIFSPVLGSLSDRYGRRPVILLSNFGLGFDYILMALAPTLGWLFVGRVISGITSASISTASAYIADVTPPEKRAASFGLLGAAFGVGFVLGPAIGGVLGQMDPRLPFWVSAGLSLANAMYGLFVLPESLPAERRTPFRWKRANPMGALSLLRSNVEVLRLACVHFLYQLAHIALPSVFVLYGSYRFGWDERTVGLTMAGVGLSSLVVQGGLVRPAVKKLGERRALMLGLFFGAVGFTIYGLAPTGIVFWIGVPVMALWGLTSPAAQGLMSRRISPSEQGQFQGALSSIMGIAGMIAPSIFTQTFAYFIGPALGWNLPGAPFLLAALLLVAAIGLASWATSSRPADAPSPSPSPTA</sequence>
<evidence type="ECO:0000256" key="3">
    <source>
        <dbReference type="ARBA" id="ARBA00022692"/>
    </source>
</evidence>
<protein>
    <submittedName>
        <fullName evidence="8">TCR/Tet family MFS transporter</fullName>
    </submittedName>
</protein>
<dbReference type="InterPro" id="IPR011701">
    <property type="entry name" value="MFS"/>
</dbReference>
<gene>
    <name evidence="8" type="ORF">OV287_33180</name>
</gene>
<dbReference type="Gene3D" id="1.20.1250.20">
    <property type="entry name" value="MFS general substrate transporter like domains"/>
    <property type="match status" value="1"/>
</dbReference>
<keyword evidence="9" id="KW-1185">Reference proteome</keyword>
<dbReference type="Pfam" id="PF07690">
    <property type="entry name" value="MFS_1"/>
    <property type="match status" value="1"/>
</dbReference>
<feature type="transmembrane region" description="Helical" evidence="6">
    <location>
        <begin position="347"/>
        <end position="373"/>
    </location>
</feature>
<proteinExistence type="predicted"/>
<feature type="transmembrane region" description="Helical" evidence="6">
    <location>
        <begin position="110"/>
        <end position="131"/>
    </location>
</feature>